<sequence>MPIRVFMAVLLAAIGFAAAPAFGDEYDDTISIFKNAGESGAFFGKAYGYAVFPTVGKGGLGVGAAHGKGRVYRQGQYIGDTSMTQLSVGFQAGGQAFSQIIFFEDKRALEEFTGGNFEFAATAQAVAITAGASASAGSTGSAVGASGGKKDATTRGAYHKGMAVFTVAKGGLMYEASVAGQKFSYKPKT</sequence>
<protein>
    <submittedName>
        <fullName evidence="3">Lipid-binding SYLF domain-containing protein</fullName>
    </submittedName>
</protein>
<dbReference type="RefSeq" id="WP_184332366.1">
    <property type="nucleotide sequence ID" value="NZ_JACHHZ010000003.1"/>
</dbReference>
<organism evidence="3 4">
    <name type="scientific">Povalibacter uvarum</name>
    <dbReference type="NCBI Taxonomy" id="732238"/>
    <lineage>
        <taxon>Bacteria</taxon>
        <taxon>Pseudomonadati</taxon>
        <taxon>Pseudomonadota</taxon>
        <taxon>Gammaproteobacteria</taxon>
        <taxon>Steroidobacterales</taxon>
        <taxon>Steroidobacteraceae</taxon>
        <taxon>Povalibacter</taxon>
    </lineage>
</organism>
<dbReference type="InterPro" id="IPR007461">
    <property type="entry name" value="Ysc84_actin-binding"/>
</dbReference>
<evidence type="ECO:0000313" key="3">
    <source>
        <dbReference type="EMBL" id="MBB6093712.1"/>
    </source>
</evidence>
<proteinExistence type="predicted"/>
<keyword evidence="4" id="KW-1185">Reference proteome</keyword>
<dbReference type="Proteomes" id="UP000588068">
    <property type="component" value="Unassembled WGS sequence"/>
</dbReference>
<feature type="signal peptide" evidence="1">
    <location>
        <begin position="1"/>
        <end position="23"/>
    </location>
</feature>
<name>A0A841HNS0_9GAMM</name>
<comment type="caution">
    <text evidence="3">The sequence shown here is derived from an EMBL/GenBank/DDBJ whole genome shotgun (WGS) entry which is preliminary data.</text>
</comment>
<evidence type="ECO:0000259" key="2">
    <source>
        <dbReference type="Pfam" id="PF04366"/>
    </source>
</evidence>
<keyword evidence="1" id="KW-0732">Signal</keyword>
<dbReference type="Pfam" id="PF04366">
    <property type="entry name" value="Ysc84"/>
    <property type="match status" value="1"/>
</dbReference>
<dbReference type="CDD" id="cd11524">
    <property type="entry name" value="SYLF"/>
    <property type="match status" value="1"/>
</dbReference>
<dbReference type="EMBL" id="JACHHZ010000003">
    <property type="protein sequence ID" value="MBB6093712.1"/>
    <property type="molecule type" value="Genomic_DNA"/>
</dbReference>
<dbReference type="AlphaFoldDB" id="A0A841HNS0"/>
<evidence type="ECO:0000256" key="1">
    <source>
        <dbReference type="SAM" id="SignalP"/>
    </source>
</evidence>
<feature type="chain" id="PRO_5032928632" evidence="1">
    <location>
        <begin position="24"/>
        <end position="189"/>
    </location>
</feature>
<gene>
    <name evidence="3" type="ORF">HNQ60_002593</name>
</gene>
<reference evidence="3 4" key="1">
    <citation type="submission" date="2020-08" db="EMBL/GenBank/DDBJ databases">
        <title>Genomic Encyclopedia of Type Strains, Phase IV (KMG-IV): sequencing the most valuable type-strain genomes for metagenomic binning, comparative biology and taxonomic classification.</title>
        <authorList>
            <person name="Goeker M."/>
        </authorList>
    </citation>
    <scope>NUCLEOTIDE SEQUENCE [LARGE SCALE GENOMIC DNA]</scope>
    <source>
        <strain evidence="3 4">DSM 26723</strain>
    </source>
</reference>
<evidence type="ECO:0000313" key="4">
    <source>
        <dbReference type="Proteomes" id="UP000588068"/>
    </source>
</evidence>
<accession>A0A841HNS0</accession>
<feature type="domain" description="Ysc84 actin-binding" evidence="2">
    <location>
        <begin position="85"/>
        <end position="183"/>
    </location>
</feature>